<dbReference type="RefSeq" id="WP_042108965.1">
    <property type="nucleotide sequence ID" value="NZ_BFHX01000066.1"/>
</dbReference>
<proteinExistence type="predicted"/>
<organism evidence="1 2">
    <name type="scientific">Escherichia coli</name>
    <dbReference type="NCBI Taxonomy" id="562"/>
    <lineage>
        <taxon>Bacteria</taxon>
        <taxon>Pseudomonadati</taxon>
        <taxon>Pseudomonadota</taxon>
        <taxon>Gammaproteobacteria</taxon>
        <taxon>Enterobacterales</taxon>
        <taxon>Enterobacteriaceae</taxon>
        <taxon>Escherichia</taxon>
    </lineage>
</organism>
<name>A0A377K289_ECOLX</name>
<dbReference type="Proteomes" id="UP000254181">
    <property type="component" value="Unassembled WGS sequence"/>
</dbReference>
<sequence>MAAGIPLEKAQKYVEQFNALLLDRERLDPFTEKKIREELSVSPTPATNIALSYLDAITGKIESALRYLRISLEVNDVTLAMHYHHILINTFSYNELKDVYVPLAKKYRTKLFSHNAYSWAYRCGEREQLEFYMEEHIKLLSESEGRSNAMKHKEELLAEMDNFYSATQCSKEQFQTLASIIWGLLSEYKATTGFVQLSGSGCYVVDIKNLEPKTIAKMNFDLADRVCAESKLDDCSLLARFTSPRQLHTGVSYHVGN</sequence>
<protein>
    <submittedName>
        <fullName evidence="1">Uncharacterized protein</fullName>
    </submittedName>
</protein>
<dbReference type="EMBL" id="UGEM01000004">
    <property type="protein sequence ID" value="STP18467.1"/>
    <property type="molecule type" value="Genomic_DNA"/>
</dbReference>
<evidence type="ECO:0000313" key="2">
    <source>
        <dbReference type="Proteomes" id="UP000254181"/>
    </source>
</evidence>
<evidence type="ECO:0000313" key="1">
    <source>
        <dbReference type="EMBL" id="STP18467.1"/>
    </source>
</evidence>
<reference evidence="1 2" key="1">
    <citation type="submission" date="2018-06" db="EMBL/GenBank/DDBJ databases">
        <authorList>
            <consortium name="Pathogen Informatics"/>
            <person name="Doyle S."/>
        </authorList>
    </citation>
    <scope>NUCLEOTIDE SEQUENCE [LARGE SCALE GENOMIC DNA]</scope>
    <source>
        <strain evidence="1 2">NCTC9075</strain>
    </source>
</reference>
<dbReference type="AlphaFoldDB" id="A0A377K289"/>
<gene>
    <name evidence="1" type="ORF">NCTC9075_01928</name>
</gene>
<accession>A0A377K289</accession>